<protein>
    <submittedName>
        <fullName evidence="3">Anthranilate synthase</fullName>
    </submittedName>
</protein>
<sequence>MNVTTPEQWDIWAEQRADAEGRVYTGLPYVAAFPLEEGLPATWERAWQLAGPESFVFESGRTGSYTYLGLKAKSVITGSGLEATVTDESGSSYTVRGTPLELVKQWHRRCYAPPVPDAPPFLGGCAGFWGYDVARSLEKLPAGAAPDETMPDYAFLLVDELWIYDHRKRKLFISVLKKLRPGISARTLYLEAEQRAKQMYAQWQDIAAAGREPAVQERLNRIRQAIRSGLHDIDPERLDGMERSFTKEAFMRAVERIRSYIGAGDVFQVNLSTRQTRKLQVSPEAVYETLRLVNPSPYMGLLRLRDLKLVSCSPELLVQLHGTKLRTRPIAGTRPRALGGDADAKLSEELLLNEKERAEHIMLVDLERNDLGRISRYGTVKVDELMAIERYSHVMHIVSEVSGELAPGKDAFDVIAATFPGGTITGAPKVRTMEIIEELEPVRRGPYTGSMGWIDSGGNMEFNILIRTLVARNGIGWVQAGAGIVIDSVPDKEYAESLNKAKALWKAIMLTEEQAHDSRDR</sequence>
<evidence type="ECO:0000313" key="4">
    <source>
        <dbReference type="Proteomes" id="UP000031967"/>
    </source>
</evidence>
<evidence type="ECO:0000259" key="1">
    <source>
        <dbReference type="Pfam" id="PF00425"/>
    </source>
</evidence>
<dbReference type="SUPFAM" id="SSF56322">
    <property type="entry name" value="ADC synthase"/>
    <property type="match status" value="1"/>
</dbReference>
<dbReference type="InterPro" id="IPR005801">
    <property type="entry name" value="ADC_synthase"/>
</dbReference>
<reference evidence="3 4" key="1">
    <citation type="submission" date="2014-12" db="EMBL/GenBank/DDBJ databases">
        <title>Draft genome sequence of Paenibacillus kamchatkensis strain B-2647.</title>
        <authorList>
            <person name="Karlyshev A.V."/>
            <person name="Kudryashova E.B."/>
        </authorList>
    </citation>
    <scope>NUCLEOTIDE SEQUENCE [LARGE SCALE GENOMIC DNA]</scope>
    <source>
        <strain evidence="3 4">VKM B-2647</strain>
    </source>
</reference>
<dbReference type="Proteomes" id="UP000031967">
    <property type="component" value="Unassembled WGS sequence"/>
</dbReference>
<evidence type="ECO:0000259" key="2">
    <source>
        <dbReference type="Pfam" id="PF04715"/>
    </source>
</evidence>
<dbReference type="Pfam" id="PF04715">
    <property type="entry name" value="Anth_synt_I_N"/>
    <property type="match status" value="1"/>
</dbReference>
<organism evidence="3 4">
    <name type="scientific">Gordoniibacillus kamchatkensis</name>
    <dbReference type="NCBI Taxonomy" id="1590651"/>
    <lineage>
        <taxon>Bacteria</taxon>
        <taxon>Bacillati</taxon>
        <taxon>Bacillota</taxon>
        <taxon>Bacilli</taxon>
        <taxon>Bacillales</taxon>
        <taxon>Paenibacillaceae</taxon>
        <taxon>Gordoniibacillus</taxon>
    </lineage>
</organism>
<proteinExistence type="predicted"/>
<dbReference type="InterPro" id="IPR015890">
    <property type="entry name" value="Chorismate_C"/>
</dbReference>
<comment type="caution">
    <text evidence="3">The sequence shown here is derived from an EMBL/GenBank/DDBJ whole genome shotgun (WGS) entry which is preliminary data.</text>
</comment>
<keyword evidence="4" id="KW-1185">Reference proteome</keyword>
<dbReference type="PANTHER" id="PTHR11236:SF41">
    <property type="entry name" value="AMINODEOXYCHORISMATE SYNTHASE COMPONENT 1"/>
    <property type="match status" value="1"/>
</dbReference>
<dbReference type="EMBL" id="JXAK01000038">
    <property type="protein sequence ID" value="KIL39383.1"/>
    <property type="molecule type" value="Genomic_DNA"/>
</dbReference>
<name>A0ABR5AEY2_9BACL</name>
<dbReference type="InterPro" id="IPR006805">
    <property type="entry name" value="Anth_synth_I_N"/>
</dbReference>
<dbReference type="PANTHER" id="PTHR11236">
    <property type="entry name" value="AMINOBENZOATE/ANTHRANILATE SYNTHASE"/>
    <property type="match status" value="1"/>
</dbReference>
<evidence type="ECO:0000313" key="3">
    <source>
        <dbReference type="EMBL" id="KIL39383.1"/>
    </source>
</evidence>
<dbReference type="RefSeq" id="WP_041049315.1">
    <property type="nucleotide sequence ID" value="NZ_JXAK01000038.1"/>
</dbReference>
<dbReference type="Pfam" id="PF00425">
    <property type="entry name" value="Chorismate_bind"/>
    <property type="match status" value="1"/>
</dbReference>
<feature type="domain" description="Chorismate-utilising enzyme C-terminal" evidence="1">
    <location>
        <begin position="247"/>
        <end position="500"/>
    </location>
</feature>
<dbReference type="PRINTS" id="PR00095">
    <property type="entry name" value="ANTSNTHASEI"/>
</dbReference>
<dbReference type="InterPro" id="IPR019999">
    <property type="entry name" value="Anth_synth_I-like"/>
</dbReference>
<gene>
    <name evidence="3" type="ORF">SD70_20185</name>
</gene>
<accession>A0ABR5AEY2</accession>
<dbReference type="Gene3D" id="3.60.120.10">
    <property type="entry name" value="Anthranilate synthase"/>
    <property type="match status" value="1"/>
</dbReference>
<feature type="domain" description="Anthranilate synthase component I N-terminal" evidence="2">
    <location>
        <begin position="48"/>
        <end position="173"/>
    </location>
</feature>